<dbReference type="InterPro" id="IPR036291">
    <property type="entry name" value="NAD(P)-bd_dom_sf"/>
</dbReference>
<dbReference type="Gene3D" id="3.40.50.720">
    <property type="entry name" value="NAD(P)-binding Rossmann-like Domain"/>
    <property type="match status" value="1"/>
</dbReference>
<dbReference type="InterPro" id="IPR000683">
    <property type="entry name" value="Gfo/Idh/MocA-like_OxRdtase_N"/>
</dbReference>
<protein>
    <submittedName>
        <fullName evidence="5">Predicted dehydrogenase</fullName>
    </submittedName>
</protein>
<dbReference type="InterPro" id="IPR050984">
    <property type="entry name" value="Gfo/Idh/MocA_domain"/>
</dbReference>
<evidence type="ECO:0000259" key="4">
    <source>
        <dbReference type="Pfam" id="PF22725"/>
    </source>
</evidence>
<dbReference type="SUPFAM" id="SSF51735">
    <property type="entry name" value="NAD(P)-binding Rossmann-fold domains"/>
    <property type="match status" value="1"/>
</dbReference>
<evidence type="ECO:0000313" key="6">
    <source>
        <dbReference type="Proteomes" id="UP000181976"/>
    </source>
</evidence>
<reference evidence="5 6" key="1">
    <citation type="submission" date="2016-10" db="EMBL/GenBank/DDBJ databases">
        <authorList>
            <person name="de Groot N.N."/>
        </authorList>
    </citation>
    <scope>NUCLEOTIDE SEQUENCE [LARGE SCALE GENOMIC DNA]</scope>
    <source>
        <strain evidence="5 6">DSM 19012</strain>
    </source>
</reference>
<name>A0A1I1ZK28_9BACT</name>
<feature type="domain" description="GFO/IDH/MocA-like oxidoreductase" evidence="4">
    <location>
        <begin position="132"/>
        <end position="247"/>
    </location>
</feature>
<dbReference type="STRING" id="385682.SAMN05444380_109127"/>
<feature type="domain" description="Gfo/Idh/MocA-like oxidoreductase N-terminal" evidence="3">
    <location>
        <begin position="5"/>
        <end position="124"/>
    </location>
</feature>
<evidence type="ECO:0000256" key="1">
    <source>
        <dbReference type="ARBA" id="ARBA00010928"/>
    </source>
</evidence>
<keyword evidence="6" id="KW-1185">Reference proteome</keyword>
<dbReference type="AlphaFoldDB" id="A0A1I1ZK28"/>
<dbReference type="Pfam" id="PF22725">
    <property type="entry name" value="GFO_IDH_MocA_C3"/>
    <property type="match status" value="1"/>
</dbReference>
<keyword evidence="2" id="KW-0560">Oxidoreductase</keyword>
<gene>
    <name evidence="5" type="ORF">SAMN05444380_109127</name>
</gene>
<comment type="similarity">
    <text evidence="1">Belongs to the Gfo/Idh/MocA family.</text>
</comment>
<dbReference type="InParanoid" id="A0A1I1ZK28"/>
<dbReference type="eggNOG" id="COG0673">
    <property type="taxonomic scope" value="Bacteria"/>
</dbReference>
<dbReference type="GO" id="GO:0000166">
    <property type="term" value="F:nucleotide binding"/>
    <property type="evidence" value="ECO:0007669"/>
    <property type="project" value="InterPro"/>
</dbReference>
<evidence type="ECO:0000313" key="5">
    <source>
        <dbReference type="EMBL" id="SFE31972.1"/>
    </source>
</evidence>
<evidence type="ECO:0000256" key="2">
    <source>
        <dbReference type="ARBA" id="ARBA00023002"/>
    </source>
</evidence>
<dbReference type="Proteomes" id="UP000181976">
    <property type="component" value="Unassembled WGS sequence"/>
</dbReference>
<dbReference type="PANTHER" id="PTHR22604:SF105">
    <property type="entry name" value="TRANS-1,2-DIHYDROBENZENE-1,2-DIOL DEHYDROGENASE"/>
    <property type="match status" value="1"/>
</dbReference>
<dbReference type="SUPFAM" id="SSF55347">
    <property type="entry name" value="Glyceraldehyde-3-phosphate dehydrogenase-like, C-terminal domain"/>
    <property type="match status" value="1"/>
</dbReference>
<dbReference type="Pfam" id="PF01408">
    <property type="entry name" value="GFO_IDH_MocA"/>
    <property type="match status" value="1"/>
</dbReference>
<dbReference type="Gene3D" id="3.30.360.10">
    <property type="entry name" value="Dihydrodipicolinate Reductase, domain 2"/>
    <property type="match status" value="1"/>
</dbReference>
<evidence type="ECO:0000259" key="3">
    <source>
        <dbReference type="Pfam" id="PF01408"/>
    </source>
</evidence>
<organism evidence="5 6">
    <name type="scientific">Thermophagus xiamenensis</name>
    <dbReference type="NCBI Taxonomy" id="385682"/>
    <lineage>
        <taxon>Bacteria</taxon>
        <taxon>Pseudomonadati</taxon>
        <taxon>Bacteroidota</taxon>
        <taxon>Bacteroidia</taxon>
        <taxon>Marinilabiliales</taxon>
        <taxon>Marinilabiliaceae</taxon>
        <taxon>Thermophagus</taxon>
    </lineage>
</organism>
<dbReference type="PANTHER" id="PTHR22604">
    <property type="entry name" value="OXIDOREDUCTASES"/>
    <property type="match status" value="1"/>
</dbReference>
<dbReference type="GO" id="GO:0016491">
    <property type="term" value="F:oxidoreductase activity"/>
    <property type="evidence" value="ECO:0007669"/>
    <property type="project" value="UniProtKB-KW"/>
</dbReference>
<accession>A0A1I1ZK28</accession>
<dbReference type="RefSeq" id="WP_010526290.1">
    <property type="nucleotide sequence ID" value="NZ_AFSL01000008.1"/>
</dbReference>
<sequence>MKKLKIGILGTSNHYLKRIVLPLQKTEYCESYAIGSRNIEKAAALAKEFNIPLWYGSYDAVLNDPQVDMVYIPLPNHLHKEWVEKCIDAAKPVLCEKPLGMDANEAEAMIQKAQDANVPLMEGFMYRFHPMWQHVRNIVRTNQIGSVQYIHTSFSYNNPSPGNIRNIAEFGGGALMDIGCYAISVPRFIFGREPERVMAFQSKHPDFGTDMHSTAILDFGGPRATFTVSTTSQAFQRVDIVCTSGRISVHIPFNTFVDVPAKITVVDGIGTREVEFPVANAYGVMFDAFAKSVIDGSSIPLPGIDAINNMRVIDAVRLSAQKEQWVTL</sequence>
<dbReference type="EMBL" id="FONA01000009">
    <property type="protein sequence ID" value="SFE31972.1"/>
    <property type="molecule type" value="Genomic_DNA"/>
</dbReference>
<dbReference type="InterPro" id="IPR055170">
    <property type="entry name" value="GFO_IDH_MocA-like_dom"/>
</dbReference>
<proteinExistence type="inferred from homology"/>
<dbReference type="OrthoDB" id="9795543at2"/>